<dbReference type="InterPro" id="IPR029010">
    <property type="entry name" value="ThuA-like"/>
</dbReference>
<keyword evidence="2" id="KW-0315">Glutamine amidotransferase</keyword>
<keyword evidence="2" id="KW-0808">Transferase</keyword>
<feature type="domain" description="ThuA-like" evidence="1">
    <location>
        <begin position="43"/>
        <end position="261"/>
    </location>
</feature>
<dbReference type="CDD" id="cd03143">
    <property type="entry name" value="A4_beta-galactosidase_middle_domain"/>
    <property type="match status" value="1"/>
</dbReference>
<dbReference type="EMBL" id="FQWQ01000001">
    <property type="protein sequence ID" value="SHG85022.1"/>
    <property type="molecule type" value="Genomic_DNA"/>
</dbReference>
<dbReference type="GO" id="GO:0016740">
    <property type="term" value="F:transferase activity"/>
    <property type="evidence" value="ECO:0007669"/>
    <property type="project" value="UniProtKB-KW"/>
</dbReference>
<sequence length="274" mass="31337">MSRHVSDCNLALMNFPYLKGVLCLLVLVTGSHLAVAQFPRFKVLAFYSNKVERDHVDFARDAVRFFKDLTAGNGFVFDTTSNMSDLNDQKLRDYSVVMMLNDFPHNQEQRNAFTRYMENGGGWFGFHVAAYNDKDTHWPWFVQFLGGAVFYTNSWPPMPAKLVIEDHTHPITKGLPESYIAPTNEWYQWKPSPRENKDVTILASLSADNYPLGLKDIIHDGDTPVMWTNTKYRMVYMNIGHGSKIFTDATQNRIIVAGLRHVVASDKKGNVFKD</sequence>
<dbReference type="PANTHER" id="PTHR40469:SF2">
    <property type="entry name" value="GALACTOSE-BINDING DOMAIN-LIKE SUPERFAMILY PROTEIN"/>
    <property type="match status" value="1"/>
</dbReference>
<keyword evidence="3" id="KW-1185">Reference proteome</keyword>
<gene>
    <name evidence="2" type="ORF">SAMN04488109_2128</name>
</gene>
<dbReference type="InterPro" id="IPR029062">
    <property type="entry name" value="Class_I_gatase-like"/>
</dbReference>
<reference evidence="2 3" key="1">
    <citation type="submission" date="2016-11" db="EMBL/GenBank/DDBJ databases">
        <authorList>
            <person name="Jaros S."/>
            <person name="Januszkiewicz K."/>
            <person name="Wedrychowicz H."/>
        </authorList>
    </citation>
    <scope>NUCLEOTIDE SEQUENCE [LARGE SCALE GENOMIC DNA]</scope>
    <source>
        <strain evidence="2 3">DSM 24574</strain>
    </source>
</reference>
<protein>
    <submittedName>
        <fullName evidence="2">Type 1 glutamine amidotransferase (GATase1)</fullName>
    </submittedName>
</protein>
<proteinExistence type="predicted"/>
<dbReference type="Proteomes" id="UP000184212">
    <property type="component" value="Unassembled WGS sequence"/>
</dbReference>
<dbReference type="STRING" id="947013.SAMN04488109_2128"/>
<dbReference type="AlphaFoldDB" id="A0A1M5N6G7"/>
<dbReference type="Pfam" id="PF06283">
    <property type="entry name" value="ThuA"/>
    <property type="match status" value="1"/>
</dbReference>
<evidence type="ECO:0000313" key="2">
    <source>
        <dbReference type="EMBL" id="SHG85022.1"/>
    </source>
</evidence>
<name>A0A1M5N6G7_9BACT</name>
<accession>A0A1M5N6G7</accession>
<evidence type="ECO:0000313" key="3">
    <source>
        <dbReference type="Proteomes" id="UP000184212"/>
    </source>
</evidence>
<dbReference type="Gene3D" id="3.40.50.880">
    <property type="match status" value="1"/>
</dbReference>
<evidence type="ECO:0000259" key="1">
    <source>
        <dbReference type="Pfam" id="PF06283"/>
    </source>
</evidence>
<dbReference type="PANTHER" id="PTHR40469">
    <property type="entry name" value="SECRETED GLYCOSYL HYDROLASE"/>
    <property type="match status" value="1"/>
</dbReference>
<organism evidence="2 3">
    <name type="scientific">Chryseolinea serpens</name>
    <dbReference type="NCBI Taxonomy" id="947013"/>
    <lineage>
        <taxon>Bacteria</taxon>
        <taxon>Pseudomonadati</taxon>
        <taxon>Bacteroidota</taxon>
        <taxon>Cytophagia</taxon>
        <taxon>Cytophagales</taxon>
        <taxon>Fulvivirgaceae</taxon>
        <taxon>Chryseolinea</taxon>
    </lineage>
</organism>
<dbReference type="SUPFAM" id="SSF52317">
    <property type="entry name" value="Class I glutamine amidotransferase-like"/>
    <property type="match status" value="1"/>
</dbReference>